<accession>A0ABS6FYF1</accession>
<evidence type="ECO:0000256" key="3">
    <source>
        <dbReference type="ARBA" id="ARBA00023125"/>
    </source>
</evidence>
<comment type="caution">
    <text evidence="6">The sequence shown here is derived from an EMBL/GenBank/DDBJ whole genome shotgun (WGS) entry which is preliminary data.</text>
</comment>
<gene>
    <name evidence="6" type="ORF">KQI88_01495</name>
</gene>
<keyword evidence="3" id="KW-0238">DNA-binding</keyword>
<dbReference type="NCBIfam" id="TIGR02937">
    <property type="entry name" value="sigma70-ECF"/>
    <property type="match status" value="1"/>
</dbReference>
<dbReference type="PANTHER" id="PTHR43133:SF52">
    <property type="entry name" value="ECF RNA POLYMERASE SIGMA FACTOR SIGL"/>
    <property type="match status" value="1"/>
</dbReference>
<dbReference type="Proteomes" id="UP000779508">
    <property type="component" value="Unassembled WGS sequence"/>
</dbReference>
<keyword evidence="1" id="KW-0805">Transcription regulation</keyword>
<evidence type="ECO:0000256" key="2">
    <source>
        <dbReference type="ARBA" id="ARBA00023082"/>
    </source>
</evidence>
<reference evidence="6 7" key="1">
    <citation type="submission" date="2021-06" db="EMBL/GenBank/DDBJ databases">
        <authorList>
            <person name="Sun Q."/>
            <person name="Li D."/>
        </authorList>
    </citation>
    <scope>NUCLEOTIDE SEQUENCE [LARGE SCALE GENOMIC DNA]</scope>
    <source>
        <strain evidence="6 7">MSJ-5</strain>
    </source>
</reference>
<keyword evidence="4" id="KW-0804">Transcription</keyword>
<dbReference type="PANTHER" id="PTHR43133">
    <property type="entry name" value="RNA POLYMERASE ECF-TYPE SIGMA FACTO"/>
    <property type="match status" value="1"/>
</dbReference>
<evidence type="ECO:0000313" key="6">
    <source>
        <dbReference type="EMBL" id="MBU5675089.1"/>
    </source>
</evidence>
<evidence type="ECO:0000259" key="5">
    <source>
        <dbReference type="Pfam" id="PF04542"/>
    </source>
</evidence>
<keyword evidence="7" id="KW-1185">Reference proteome</keyword>
<keyword evidence="2" id="KW-0731">Sigma factor</keyword>
<dbReference type="InterPro" id="IPR014284">
    <property type="entry name" value="RNA_pol_sigma-70_dom"/>
</dbReference>
<feature type="domain" description="RNA polymerase sigma-70 region 2" evidence="5">
    <location>
        <begin position="7"/>
        <end position="74"/>
    </location>
</feature>
<dbReference type="InterPro" id="IPR007627">
    <property type="entry name" value="RNA_pol_sigma70_r2"/>
</dbReference>
<sequence>MKQIENLYILYKQDIYNYLLSLTHNQTLSEDLLSDTFVNAIRSIESFKGQSSVKTWLFSIARNLWLQKIRKEKHTVEYNDLLELYVSDSIAERLITKETAIRIKNLLLEKDDRTQKIVNMRVEGYSFGEIAQEVNISESSARVIDFRVKKWIKAILEKEGLS</sequence>
<organism evidence="6 7">
    <name type="scientific">Alkaliphilus flagellatus</name>
    <dbReference type="NCBI Taxonomy" id="2841507"/>
    <lineage>
        <taxon>Bacteria</taxon>
        <taxon>Bacillati</taxon>
        <taxon>Bacillota</taxon>
        <taxon>Clostridia</taxon>
        <taxon>Peptostreptococcales</taxon>
        <taxon>Natronincolaceae</taxon>
        <taxon>Alkaliphilus</taxon>
    </lineage>
</organism>
<dbReference type="EMBL" id="JAHLQK010000001">
    <property type="protein sequence ID" value="MBU5675089.1"/>
    <property type="molecule type" value="Genomic_DNA"/>
</dbReference>
<evidence type="ECO:0000256" key="1">
    <source>
        <dbReference type="ARBA" id="ARBA00023015"/>
    </source>
</evidence>
<evidence type="ECO:0000256" key="4">
    <source>
        <dbReference type="ARBA" id="ARBA00023163"/>
    </source>
</evidence>
<dbReference type="RefSeq" id="WP_216414593.1">
    <property type="nucleotide sequence ID" value="NZ_JAHLQK010000001.1"/>
</dbReference>
<dbReference type="Pfam" id="PF04542">
    <property type="entry name" value="Sigma70_r2"/>
    <property type="match status" value="1"/>
</dbReference>
<name>A0ABS6FYF1_9FIRM</name>
<protein>
    <submittedName>
        <fullName evidence="6">RNA polymerase sigma factor</fullName>
    </submittedName>
</protein>
<dbReference type="InterPro" id="IPR039425">
    <property type="entry name" value="RNA_pol_sigma-70-like"/>
</dbReference>
<proteinExistence type="predicted"/>
<evidence type="ECO:0000313" key="7">
    <source>
        <dbReference type="Proteomes" id="UP000779508"/>
    </source>
</evidence>